<dbReference type="PANTHER" id="PTHR34571">
    <property type="entry name" value="(S)-UREIDOGLYCINE AMINOHYDROLASE"/>
    <property type="match status" value="1"/>
</dbReference>
<dbReference type="GO" id="GO:0071522">
    <property type="term" value="F:ureidoglycine aminohydrolase activity"/>
    <property type="evidence" value="ECO:0007669"/>
    <property type="project" value="InterPro"/>
</dbReference>
<protein>
    <recommendedName>
        <fullName evidence="1">Cupin type-2 domain-containing protein</fullName>
    </recommendedName>
</protein>
<feature type="domain" description="Cupin type-2" evidence="1">
    <location>
        <begin position="83"/>
        <end position="129"/>
    </location>
</feature>
<dbReference type="Proteomes" id="UP000031366">
    <property type="component" value="Unassembled WGS sequence"/>
</dbReference>
<dbReference type="CDD" id="cd02212">
    <property type="entry name" value="cupin_UGlyAH_C"/>
    <property type="match status" value="1"/>
</dbReference>
<dbReference type="CDD" id="cd02211">
    <property type="entry name" value="cupin_UGlyAH_N"/>
    <property type="match status" value="1"/>
</dbReference>
<organism evidence="2 3">
    <name type="scientific">Clostridium argentinense CDC 2741</name>
    <dbReference type="NCBI Taxonomy" id="1418104"/>
    <lineage>
        <taxon>Bacteria</taxon>
        <taxon>Bacillati</taxon>
        <taxon>Bacillota</taxon>
        <taxon>Clostridia</taxon>
        <taxon>Eubacteriales</taxon>
        <taxon>Clostridiaceae</taxon>
        <taxon>Clostridium</taxon>
    </lineage>
</organism>
<dbReference type="InterPro" id="IPR013096">
    <property type="entry name" value="Cupin_2"/>
</dbReference>
<dbReference type="NCBIfam" id="TIGR03214">
    <property type="entry name" value="ura-cupin"/>
    <property type="match status" value="1"/>
</dbReference>
<dbReference type="RefSeq" id="WP_039633489.1">
    <property type="nucleotide sequence ID" value="NZ_AYSO01000017.1"/>
</dbReference>
<evidence type="ECO:0000313" key="2">
    <source>
        <dbReference type="EMBL" id="KIE46472.1"/>
    </source>
</evidence>
<dbReference type="OrthoDB" id="9814939at2"/>
<dbReference type="PANTHER" id="PTHR34571:SF1">
    <property type="entry name" value="(S)-UREIDOGLYCINE AMINOHYDROLASE"/>
    <property type="match status" value="1"/>
</dbReference>
<evidence type="ECO:0000313" key="3">
    <source>
        <dbReference type="Proteomes" id="UP000031366"/>
    </source>
</evidence>
<sequence>MSYLNKVTGYREDILTNRSIVKRGNFALIEPDGIVKNVIPNFESCEVTILSSPKLGASFVDYLLNIEKGGYNHSGFGGDGIETFLYVFEGDLKVWNEEKEAQLTDGGFIFCPENRKLYFENAGDKKVRAFLYKRRYDRIEGHSAYTVIDNINNIQWVEYEGMKDVLIKDFLPSATDIGFDMNFHILSFKPGACHGYIETHVQEHGAYIYSGQGMYNLDNNWIPVQKGDYIFMGAYSLQAAYGVGRDENLEYIYSKDCNRDIKL</sequence>
<dbReference type="Pfam" id="PF07883">
    <property type="entry name" value="Cupin_2"/>
    <property type="match status" value="1"/>
</dbReference>
<name>A0A0C1QZE9_9CLOT</name>
<dbReference type="EMBL" id="AYSO01000017">
    <property type="protein sequence ID" value="KIE46472.1"/>
    <property type="molecule type" value="Genomic_DNA"/>
</dbReference>
<dbReference type="InterPro" id="IPR014710">
    <property type="entry name" value="RmlC-like_jellyroll"/>
</dbReference>
<comment type="caution">
    <text evidence="2">The sequence shown here is derived from an EMBL/GenBank/DDBJ whole genome shotgun (WGS) entry which is preliminary data.</text>
</comment>
<evidence type="ECO:0000259" key="1">
    <source>
        <dbReference type="Pfam" id="PF07883"/>
    </source>
</evidence>
<keyword evidence="3" id="KW-1185">Reference proteome</keyword>
<dbReference type="Gene3D" id="2.60.120.10">
    <property type="entry name" value="Jelly Rolls"/>
    <property type="match status" value="1"/>
</dbReference>
<gene>
    <name evidence="2" type="ORF">U732_1682</name>
</gene>
<dbReference type="STRING" id="29341.RSJ17_17105"/>
<dbReference type="InterPro" id="IPR044697">
    <property type="entry name" value="UGlyAH_cupin_C"/>
</dbReference>
<reference evidence="2 3" key="1">
    <citation type="journal article" date="2015" name="Infect. Genet. Evol.">
        <title>Genomic sequences of six botulinum neurotoxin-producing strains representing three clostridial species illustrate the mobility and diversity of botulinum neurotoxin genes.</title>
        <authorList>
            <person name="Smith T.J."/>
            <person name="Hill K.K."/>
            <person name="Xie G."/>
            <person name="Foley B.T."/>
            <person name="Williamson C.H."/>
            <person name="Foster J.T."/>
            <person name="Johnson S.L."/>
            <person name="Chertkov O."/>
            <person name="Teshima H."/>
            <person name="Gibbons H.S."/>
            <person name="Johnsky L.A."/>
            <person name="Karavis M.A."/>
            <person name="Smith L.A."/>
        </authorList>
    </citation>
    <scope>NUCLEOTIDE SEQUENCE [LARGE SCALE GENOMIC DNA]</scope>
    <source>
        <strain evidence="2 3">CDC 2741</strain>
    </source>
</reference>
<dbReference type="AlphaFoldDB" id="A0A0C1QZE9"/>
<proteinExistence type="predicted"/>
<dbReference type="SUPFAM" id="SSF51182">
    <property type="entry name" value="RmlC-like cupins"/>
    <property type="match status" value="1"/>
</dbReference>
<dbReference type="InterPro" id="IPR017627">
    <property type="entry name" value="UGHY"/>
</dbReference>
<dbReference type="InterPro" id="IPR011051">
    <property type="entry name" value="RmlC_Cupin_sf"/>
</dbReference>
<dbReference type="InterPro" id="IPR044704">
    <property type="entry name" value="UGlyAH_cupin_N"/>
</dbReference>
<accession>A0A0C1QZE9</accession>